<proteinExistence type="predicted"/>
<evidence type="ECO:0000256" key="1">
    <source>
        <dbReference type="ARBA" id="ARBA00016366"/>
    </source>
</evidence>
<dbReference type="InterPro" id="IPR050180">
    <property type="entry name" value="RNR_Ribonuclease"/>
</dbReference>
<dbReference type="GO" id="GO:0003723">
    <property type="term" value="F:RNA binding"/>
    <property type="evidence" value="ECO:0007669"/>
    <property type="project" value="InterPro"/>
</dbReference>
<accession>A0A6C0IIP7</accession>
<dbReference type="GO" id="GO:0016075">
    <property type="term" value="P:rRNA catabolic process"/>
    <property type="evidence" value="ECO:0007669"/>
    <property type="project" value="TreeGrafter"/>
</dbReference>
<dbReference type="GO" id="GO:0000177">
    <property type="term" value="C:cytoplasmic exosome (RNase complex)"/>
    <property type="evidence" value="ECO:0007669"/>
    <property type="project" value="TreeGrafter"/>
</dbReference>
<dbReference type="GO" id="GO:0000175">
    <property type="term" value="F:3'-5'-RNA exonuclease activity"/>
    <property type="evidence" value="ECO:0007669"/>
    <property type="project" value="TreeGrafter"/>
</dbReference>
<dbReference type="Pfam" id="PF17849">
    <property type="entry name" value="OB_Dis3"/>
    <property type="match status" value="1"/>
</dbReference>
<dbReference type="SUPFAM" id="SSF50249">
    <property type="entry name" value="Nucleic acid-binding proteins"/>
    <property type="match status" value="1"/>
</dbReference>
<reference evidence="3" key="1">
    <citation type="journal article" date="2020" name="Nature">
        <title>Giant virus diversity and host interactions through global metagenomics.</title>
        <authorList>
            <person name="Schulz F."/>
            <person name="Roux S."/>
            <person name="Paez-Espino D."/>
            <person name="Jungbluth S."/>
            <person name="Walsh D.A."/>
            <person name="Denef V.J."/>
            <person name="McMahon K.D."/>
            <person name="Konstantinidis K.T."/>
            <person name="Eloe-Fadrosh E.A."/>
            <person name="Kyrpides N.C."/>
            <person name="Woyke T."/>
        </authorList>
    </citation>
    <scope>NUCLEOTIDE SEQUENCE</scope>
    <source>
        <strain evidence="3">GVMAG-M-3300023184-88</strain>
    </source>
</reference>
<dbReference type="InterPro" id="IPR012340">
    <property type="entry name" value="NA-bd_OB-fold"/>
</dbReference>
<protein>
    <recommendedName>
        <fullName evidence="1">DIS3-like exonuclease 1</fullName>
    </recommendedName>
</protein>
<feature type="domain" description="RNB" evidence="2">
    <location>
        <begin position="194"/>
        <end position="457"/>
    </location>
</feature>
<dbReference type="PANTHER" id="PTHR23355:SF30">
    <property type="entry name" value="DIS3-LIKE EXONUCLEASE 1"/>
    <property type="match status" value="1"/>
</dbReference>
<dbReference type="SMART" id="SM00955">
    <property type="entry name" value="RNB"/>
    <property type="match status" value="1"/>
</dbReference>
<dbReference type="InterPro" id="IPR041505">
    <property type="entry name" value="Dis3_CSD2"/>
</dbReference>
<evidence type="ECO:0000259" key="2">
    <source>
        <dbReference type="SMART" id="SM00955"/>
    </source>
</evidence>
<organism evidence="3">
    <name type="scientific">viral metagenome</name>
    <dbReference type="NCBI Taxonomy" id="1070528"/>
    <lineage>
        <taxon>unclassified sequences</taxon>
        <taxon>metagenomes</taxon>
        <taxon>organismal metagenomes</taxon>
    </lineage>
</organism>
<dbReference type="EMBL" id="MN740186">
    <property type="protein sequence ID" value="QHT92510.1"/>
    <property type="molecule type" value="Genomic_DNA"/>
</dbReference>
<dbReference type="InterPro" id="IPR001900">
    <property type="entry name" value="RNase_II/R"/>
</dbReference>
<dbReference type="Pfam" id="PF00773">
    <property type="entry name" value="RNB"/>
    <property type="match status" value="2"/>
</dbReference>
<dbReference type="GO" id="GO:0006402">
    <property type="term" value="P:mRNA catabolic process"/>
    <property type="evidence" value="ECO:0007669"/>
    <property type="project" value="TreeGrafter"/>
</dbReference>
<evidence type="ECO:0000313" key="3">
    <source>
        <dbReference type="EMBL" id="QHT92510.1"/>
    </source>
</evidence>
<dbReference type="AlphaFoldDB" id="A0A6C0IIP7"/>
<dbReference type="PANTHER" id="PTHR23355">
    <property type="entry name" value="RIBONUCLEASE"/>
    <property type="match status" value="1"/>
</dbReference>
<sequence length="582" mass="66446">MSKGEALLESIFQVKKQDKPQGLRGILQTSDYDTFIILSDTGIKLHEFQGAKKANTCLPGDHVAWNSEQCELEHRDEHPLIVGTIELTNKSKYGLTKRGISMYLFTPYDKKYPHFIVGCSEKDTTRNMIGLIKFEKWSNGVPSVFPRGALQQLIGPSGDIDAERKALIWQACPYKWPNYDYSPQQKENPKDARRTMLGGYTFNIDPEGCKDVDDVFTFELFHNNIWTVTITISDVASYVEDGSPVDIMASLIGQTLYSPEGHVLRPMLPAAYSEGTCSLKNGAHRYGVSLQFIWDGHRISQPVWLETILAVDRSYSYDEFQAEDVVYKDILKSIASYLAKESVEDSHKWVEQMMIFYNTEAGALLKQAKMGVLRKHSAPDLEKLERYKRYASESPSGMSLFQNLQQLAFSSAEYCLAEEEDTAHYGLGAQEYAHASSPIRRYADLVNQRVLKRIIRRTMLQKDLEYYIVPIAMYDMNQRMKATKRFARDMAFLEAISTGNTVFEGLIMEKIKLEANTVKVVMYVPEWKRMVSATYQAISENTVLSRDEKTEIDVTDLREVTITCAFTPNARNWKERIILHLG</sequence>
<name>A0A6C0IIP7_9ZZZZ</name>